<evidence type="ECO:0000256" key="2">
    <source>
        <dbReference type="RuleBase" id="RU003494"/>
    </source>
</evidence>
<evidence type="ECO:0000259" key="4">
    <source>
        <dbReference type="PROSITE" id="PS50405"/>
    </source>
</evidence>
<dbReference type="KEGG" id="glz:GLAREA_10052"/>
<protein>
    <submittedName>
        <fullName evidence="5">Glutathione S-transferase (GST), C-terminal</fullName>
    </submittedName>
</protein>
<gene>
    <name evidence="5" type="ORF">GLAREA_10052</name>
</gene>
<dbReference type="PROSITE" id="PS50404">
    <property type="entry name" value="GST_NTER"/>
    <property type="match status" value="1"/>
</dbReference>
<dbReference type="GO" id="GO:0016740">
    <property type="term" value="F:transferase activity"/>
    <property type="evidence" value="ECO:0007669"/>
    <property type="project" value="UniProtKB-KW"/>
</dbReference>
<dbReference type="PANTHER" id="PTHR44051:SF8">
    <property type="entry name" value="GLUTATHIONE S-TRANSFERASE GSTA"/>
    <property type="match status" value="1"/>
</dbReference>
<dbReference type="Proteomes" id="UP000016922">
    <property type="component" value="Unassembled WGS sequence"/>
</dbReference>
<dbReference type="SUPFAM" id="SSF47616">
    <property type="entry name" value="GST C-terminal domain-like"/>
    <property type="match status" value="1"/>
</dbReference>
<dbReference type="PANTHER" id="PTHR44051">
    <property type="entry name" value="GLUTATHIONE S-TRANSFERASE-RELATED"/>
    <property type="match status" value="1"/>
</dbReference>
<dbReference type="InterPro" id="IPR040079">
    <property type="entry name" value="Glutathione_S-Trfase"/>
</dbReference>
<proteinExistence type="inferred from homology"/>
<reference evidence="5 6" key="1">
    <citation type="journal article" date="2013" name="BMC Genomics">
        <title>Genomics-driven discovery of the pneumocandin biosynthetic gene cluster in the fungus Glarea lozoyensis.</title>
        <authorList>
            <person name="Chen L."/>
            <person name="Yue Q."/>
            <person name="Zhang X."/>
            <person name="Xiang M."/>
            <person name="Wang C."/>
            <person name="Li S."/>
            <person name="Che Y."/>
            <person name="Ortiz-Lopez F.J."/>
            <person name="Bills G.F."/>
            <person name="Liu X."/>
            <person name="An Z."/>
        </authorList>
    </citation>
    <scope>NUCLEOTIDE SEQUENCE [LARGE SCALE GENOMIC DNA]</scope>
    <source>
        <strain evidence="6">ATCC 20868 / MF5171</strain>
    </source>
</reference>
<comment type="similarity">
    <text evidence="1 2">Belongs to the GST superfamily.</text>
</comment>
<dbReference type="SUPFAM" id="SSF52833">
    <property type="entry name" value="Thioredoxin-like"/>
    <property type="match status" value="1"/>
</dbReference>
<dbReference type="RefSeq" id="XP_008078293.1">
    <property type="nucleotide sequence ID" value="XM_008080102.1"/>
</dbReference>
<dbReference type="PROSITE" id="PS50405">
    <property type="entry name" value="GST_CTER"/>
    <property type="match status" value="1"/>
</dbReference>
<feature type="domain" description="GST C-terminal" evidence="4">
    <location>
        <begin position="103"/>
        <end position="253"/>
    </location>
</feature>
<dbReference type="AlphaFoldDB" id="S3E7R0"/>
<dbReference type="HOGENOM" id="CLU_011226_14_0_1"/>
<dbReference type="InterPro" id="IPR004045">
    <property type="entry name" value="Glutathione_S-Trfase_N"/>
</dbReference>
<dbReference type="Gene3D" id="3.40.30.10">
    <property type="entry name" value="Glutaredoxin"/>
    <property type="match status" value="1"/>
</dbReference>
<organism evidence="5 6">
    <name type="scientific">Glarea lozoyensis (strain ATCC 20868 / MF5171)</name>
    <dbReference type="NCBI Taxonomy" id="1116229"/>
    <lineage>
        <taxon>Eukaryota</taxon>
        <taxon>Fungi</taxon>
        <taxon>Dikarya</taxon>
        <taxon>Ascomycota</taxon>
        <taxon>Pezizomycotina</taxon>
        <taxon>Leotiomycetes</taxon>
        <taxon>Helotiales</taxon>
        <taxon>Helotiaceae</taxon>
        <taxon>Glarea</taxon>
    </lineage>
</organism>
<dbReference type="EMBL" id="KE145356">
    <property type="protein sequence ID" value="EPE34358.1"/>
    <property type="molecule type" value="Genomic_DNA"/>
</dbReference>
<dbReference type="SFLD" id="SFLDS00019">
    <property type="entry name" value="Glutathione_Transferase_(cytos"/>
    <property type="match status" value="1"/>
</dbReference>
<dbReference type="InterPro" id="IPR036249">
    <property type="entry name" value="Thioredoxin-like_sf"/>
</dbReference>
<dbReference type="InterPro" id="IPR036282">
    <property type="entry name" value="Glutathione-S-Trfase_C_sf"/>
</dbReference>
<dbReference type="STRING" id="1116229.S3E7R0"/>
<dbReference type="OrthoDB" id="422574at2759"/>
<dbReference type="SFLD" id="SFLDG01151">
    <property type="entry name" value="Main.2:_Nu-like"/>
    <property type="match status" value="1"/>
</dbReference>
<dbReference type="InterPro" id="IPR004046">
    <property type="entry name" value="GST_C"/>
</dbReference>
<dbReference type="Gene3D" id="1.20.1050.10">
    <property type="match status" value="1"/>
</dbReference>
<evidence type="ECO:0000313" key="5">
    <source>
        <dbReference type="EMBL" id="EPE34358.1"/>
    </source>
</evidence>
<accession>S3E7R0</accession>
<evidence type="ECO:0000256" key="1">
    <source>
        <dbReference type="ARBA" id="ARBA00007409"/>
    </source>
</evidence>
<dbReference type="OMA" id="FPITRKW"/>
<dbReference type="Pfam" id="PF00043">
    <property type="entry name" value="GST_C"/>
    <property type="match status" value="1"/>
</dbReference>
<sequence length="270" mass="30722">MSPSATPKIHLYTAGTPNGQKISITLEELGLEYETTHVDISKGMQKEEGYLKINPNGRIPAIVDKTIGKDGKPLDKRVFEGGAIMQYLCAKYDGEGKISYAYDSDEYWETIEWLTWMQSGLGPMQGQANHFYRYAPTKIDYAIKRYQTETKRLYTILETRLASQKSLSAPSGPWLVGSKLSIADLACFSWVNWAEWAGVYLEREEGKEFGVLREWVGRINERGAVKRGLNVPEPFAMKEKMQSKEGEEEFAKFHSGWVMKGQDQDQETHK</sequence>
<dbReference type="Pfam" id="PF02798">
    <property type="entry name" value="GST_N"/>
    <property type="match status" value="1"/>
</dbReference>
<evidence type="ECO:0000259" key="3">
    <source>
        <dbReference type="PROSITE" id="PS50404"/>
    </source>
</evidence>
<dbReference type="GeneID" id="19469099"/>
<dbReference type="eggNOG" id="KOG0867">
    <property type="taxonomic scope" value="Eukaryota"/>
</dbReference>
<feature type="domain" description="GST N-terminal" evidence="3">
    <location>
        <begin position="6"/>
        <end position="96"/>
    </location>
</feature>
<dbReference type="CDD" id="cd03048">
    <property type="entry name" value="GST_N_Ure2p_like"/>
    <property type="match status" value="1"/>
</dbReference>
<name>S3E7R0_GLAL2</name>
<dbReference type="InterPro" id="IPR010987">
    <property type="entry name" value="Glutathione-S-Trfase_C-like"/>
</dbReference>
<keyword evidence="6" id="KW-1185">Reference proteome</keyword>
<keyword evidence="5" id="KW-0808">Transferase</keyword>
<evidence type="ECO:0000313" key="6">
    <source>
        <dbReference type="Proteomes" id="UP000016922"/>
    </source>
</evidence>
<dbReference type="SFLD" id="SFLDG00358">
    <property type="entry name" value="Main_(cytGST)"/>
    <property type="match status" value="1"/>
</dbReference>